<feature type="domain" description="N-acetyltransferase" evidence="2">
    <location>
        <begin position="1"/>
        <end position="155"/>
    </location>
</feature>
<evidence type="ECO:0000256" key="1">
    <source>
        <dbReference type="SAM" id="MobiDB-lite"/>
    </source>
</evidence>
<name>M0ARB8_9EURY</name>
<dbReference type="PROSITE" id="PS51186">
    <property type="entry name" value="GNAT"/>
    <property type="match status" value="1"/>
</dbReference>
<proteinExistence type="predicted"/>
<dbReference type="Pfam" id="PF00583">
    <property type="entry name" value="Acetyltransf_1"/>
    <property type="match status" value="1"/>
</dbReference>
<evidence type="ECO:0000259" key="2">
    <source>
        <dbReference type="PROSITE" id="PS51186"/>
    </source>
</evidence>
<feature type="compositionally biased region" description="Acidic residues" evidence="1">
    <location>
        <begin position="193"/>
        <end position="204"/>
    </location>
</feature>
<dbReference type="STRING" id="1227492.C482_07716"/>
<sequence length="217" mass="24318">MYVRDAKNREEVWLLDHIESMGLDETAFRSRDYVIAIDEESGKKGGFGRIRIHKDGGSSDEGAAGGDGDSADDADDADDQRTDVCELTSIGVLDNWRGQGVGAHVIERLIEYASDEGFDTVYSLTSEGEYLAQFGFRRIEESKLPPALQHRLEAKREQTDPDAVAYALEIDRFRMPDRLREAFKQASERDAEMADEDSPEDFGIDSESATYKYDTGR</sequence>
<feature type="region of interest" description="Disordered" evidence="1">
    <location>
        <begin position="184"/>
        <end position="217"/>
    </location>
</feature>
<protein>
    <submittedName>
        <fullName evidence="3">N-acetyltransferase GCN5</fullName>
    </submittedName>
</protein>
<keyword evidence="3" id="KW-0808">Transferase</keyword>
<dbReference type="InterPro" id="IPR000182">
    <property type="entry name" value="GNAT_dom"/>
</dbReference>
<dbReference type="AlphaFoldDB" id="M0ARB8"/>
<keyword evidence="4" id="KW-1185">Reference proteome</keyword>
<reference evidence="3 4" key="1">
    <citation type="journal article" date="2014" name="PLoS Genet.">
        <title>Phylogenetically driven sequencing of extremely halophilic archaea reveals strategies for static and dynamic osmo-response.</title>
        <authorList>
            <person name="Becker E.A."/>
            <person name="Seitzer P.M."/>
            <person name="Tritt A."/>
            <person name="Larsen D."/>
            <person name="Krusor M."/>
            <person name="Yao A.I."/>
            <person name="Wu D."/>
            <person name="Madern D."/>
            <person name="Eisen J.A."/>
            <person name="Darling A.E."/>
            <person name="Facciotti M.T."/>
        </authorList>
    </citation>
    <scope>NUCLEOTIDE SEQUENCE [LARGE SCALE GENOMIC DNA]</scope>
    <source>
        <strain evidence="3 4">JCM 10990</strain>
    </source>
</reference>
<dbReference type="Proteomes" id="UP000011693">
    <property type="component" value="Unassembled WGS sequence"/>
</dbReference>
<dbReference type="RefSeq" id="WP_006166936.1">
    <property type="nucleotide sequence ID" value="NZ_AOIN01000046.1"/>
</dbReference>
<dbReference type="CDD" id="cd04301">
    <property type="entry name" value="NAT_SF"/>
    <property type="match status" value="1"/>
</dbReference>
<evidence type="ECO:0000313" key="4">
    <source>
        <dbReference type="Proteomes" id="UP000011693"/>
    </source>
</evidence>
<feature type="region of interest" description="Disordered" evidence="1">
    <location>
        <begin position="48"/>
        <end position="80"/>
    </location>
</feature>
<dbReference type="OrthoDB" id="104811at2157"/>
<accession>M0ARB8</accession>
<dbReference type="PATRIC" id="fig|1227492.4.peg.1504"/>
<organism evidence="3 4">
    <name type="scientific">Natrialba chahannaoensis JCM 10990</name>
    <dbReference type="NCBI Taxonomy" id="1227492"/>
    <lineage>
        <taxon>Archaea</taxon>
        <taxon>Methanobacteriati</taxon>
        <taxon>Methanobacteriota</taxon>
        <taxon>Stenosarchaea group</taxon>
        <taxon>Halobacteria</taxon>
        <taxon>Halobacteriales</taxon>
        <taxon>Natrialbaceae</taxon>
        <taxon>Natrialba</taxon>
    </lineage>
</organism>
<dbReference type="SUPFAM" id="SSF55729">
    <property type="entry name" value="Acyl-CoA N-acyltransferases (Nat)"/>
    <property type="match status" value="1"/>
</dbReference>
<dbReference type="GO" id="GO:0016747">
    <property type="term" value="F:acyltransferase activity, transferring groups other than amino-acyl groups"/>
    <property type="evidence" value="ECO:0007669"/>
    <property type="project" value="InterPro"/>
</dbReference>
<gene>
    <name evidence="3" type="ORF">C482_07716</name>
</gene>
<comment type="caution">
    <text evidence="3">The sequence shown here is derived from an EMBL/GenBank/DDBJ whole genome shotgun (WGS) entry which is preliminary data.</text>
</comment>
<dbReference type="EMBL" id="AOIN01000046">
    <property type="protein sequence ID" value="ELZ01070.1"/>
    <property type="molecule type" value="Genomic_DNA"/>
</dbReference>
<feature type="compositionally biased region" description="Acidic residues" evidence="1">
    <location>
        <begin position="69"/>
        <end position="78"/>
    </location>
</feature>
<dbReference type="Gene3D" id="3.40.630.30">
    <property type="match status" value="1"/>
</dbReference>
<evidence type="ECO:0000313" key="3">
    <source>
        <dbReference type="EMBL" id="ELZ01070.1"/>
    </source>
</evidence>
<dbReference type="InterPro" id="IPR016181">
    <property type="entry name" value="Acyl_CoA_acyltransferase"/>
</dbReference>